<proteinExistence type="predicted"/>
<evidence type="ECO:0000313" key="2">
    <source>
        <dbReference type="EMBL" id="UZJ26979.1"/>
    </source>
</evidence>
<dbReference type="RefSeq" id="WP_265385083.1">
    <property type="nucleotide sequence ID" value="NZ_CP110617.1"/>
</dbReference>
<keyword evidence="2" id="KW-0378">Hydrolase</keyword>
<dbReference type="PRINTS" id="PR00412">
    <property type="entry name" value="EPOXHYDRLASE"/>
</dbReference>
<dbReference type="Gene3D" id="3.40.50.1820">
    <property type="entry name" value="alpha/beta hydrolase"/>
    <property type="match status" value="1"/>
</dbReference>
<dbReference type="EMBL" id="CP110617">
    <property type="protein sequence ID" value="UZJ26979.1"/>
    <property type="molecule type" value="Genomic_DNA"/>
</dbReference>
<dbReference type="Pfam" id="PF12697">
    <property type="entry name" value="Abhydrolase_6"/>
    <property type="match status" value="1"/>
</dbReference>
<organism evidence="2 3">
    <name type="scientific">Rhodococcus antarcticus</name>
    <dbReference type="NCBI Taxonomy" id="2987751"/>
    <lineage>
        <taxon>Bacteria</taxon>
        <taxon>Bacillati</taxon>
        <taxon>Actinomycetota</taxon>
        <taxon>Actinomycetes</taxon>
        <taxon>Mycobacteriales</taxon>
        <taxon>Nocardiaceae</taxon>
        <taxon>Rhodococcus</taxon>
    </lineage>
</organism>
<dbReference type="InterPro" id="IPR050266">
    <property type="entry name" value="AB_hydrolase_sf"/>
</dbReference>
<evidence type="ECO:0000313" key="3">
    <source>
        <dbReference type="Proteomes" id="UP001164965"/>
    </source>
</evidence>
<sequence length="271" mass="28462">MKTAQIDGGELAYRDDGPPDGEPVLLVHSLFFDHTMFDALSARLVAAGHRVVSYDHRGQGASSPAPRQEVSVDRLTTDAAALIEHLGLAPVHVAGNSLGGFVALRLAARRPDLLRTATAMGSSAEEEHSLAEFEPLVAQLGELGGAPLVDTLMYIMFGDTSLREAGPTVEHWRSKMTALGTTIADAAWQTIHRDSIVDELAGTTVPVLAIAGTEDHAYPPPVSDAHIATATGGRSVTLEAAGHSVALEQPDRVADLLLEHFAASSGSTTPK</sequence>
<geneLocation type="plasmid" evidence="2 3">
    <name>unnamed2</name>
</geneLocation>
<reference evidence="2" key="1">
    <citation type="submission" date="2022-10" db="EMBL/GenBank/DDBJ databases">
        <title>Rhodococcus sp.75.</title>
        <authorList>
            <person name="Sun M."/>
        </authorList>
    </citation>
    <scope>NUCLEOTIDE SEQUENCE</scope>
    <source>
        <strain evidence="2">75</strain>
        <plasmid evidence="2">unnamed2</plasmid>
    </source>
</reference>
<dbReference type="SUPFAM" id="SSF53474">
    <property type="entry name" value="alpha/beta-Hydrolases"/>
    <property type="match status" value="1"/>
</dbReference>
<gene>
    <name evidence="2" type="ORF">RHODO2019_19030</name>
</gene>
<evidence type="ECO:0000259" key="1">
    <source>
        <dbReference type="Pfam" id="PF12697"/>
    </source>
</evidence>
<name>A0ABY6P5P0_9NOCA</name>
<dbReference type="PANTHER" id="PTHR43798">
    <property type="entry name" value="MONOACYLGLYCEROL LIPASE"/>
    <property type="match status" value="1"/>
</dbReference>
<dbReference type="InterPro" id="IPR029058">
    <property type="entry name" value="AB_hydrolase_fold"/>
</dbReference>
<keyword evidence="3" id="KW-1185">Reference proteome</keyword>
<dbReference type="PRINTS" id="PR00111">
    <property type="entry name" value="ABHYDROLASE"/>
</dbReference>
<feature type="domain" description="AB hydrolase-1" evidence="1">
    <location>
        <begin position="24"/>
        <end position="255"/>
    </location>
</feature>
<protein>
    <submittedName>
        <fullName evidence="2">Alpha/beta hydrolase</fullName>
    </submittedName>
</protein>
<keyword evidence="2" id="KW-0614">Plasmid</keyword>
<dbReference type="InterPro" id="IPR000639">
    <property type="entry name" value="Epox_hydrolase-like"/>
</dbReference>
<dbReference type="InterPro" id="IPR000073">
    <property type="entry name" value="AB_hydrolase_1"/>
</dbReference>
<dbReference type="Proteomes" id="UP001164965">
    <property type="component" value="Plasmid unnamed2"/>
</dbReference>
<accession>A0ABY6P5P0</accession>
<dbReference type="GO" id="GO:0016787">
    <property type="term" value="F:hydrolase activity"/>
    <property type="evidence" value="ECO:0007669"/>
    <property type="project" value="UniProtKB-KW"/>
</dbReference>